<accession>A0A8X6Y0A1</accession>
<comment type="caution">
    <text evidence="3">The sequence shown here is derived from an EMBL/GenBank/DDBJ whole genome shotgun (WGS) entry which is preliminary data.</text>
</comment>
<name>A0A8X6Y0A1_9ARAC</name>
<protein>
    <submittedName>
        <fullName evidence="3">Uncharacterized protein</fullName>
    </submittedName>
</protein>
<feature type="region of interest" description="Disordered" evidence="2">
    <location>
        <begin position="129"/>
        <end position="150"/>
    </location>
</feature>
<feature type="compositionally biased region" description="Polar residues" evidence="2">
    <location>
        <begin position="137"/>
        <end position="149"/>
    </location>
</feature>
<reference evidence="3" key="1">
    <citation type="submission" date="2020-08" db="EMBL/GenBank/DDBJ databases">
        <title>Multicomponent nature underlies the extraordinary mechanical properties of spider dragline silk.</title>
        <authorList>
            <person name="Kono N."/>
            <person name="Nakamura H."/>
            <person name="Mori M."/>
            <person name="Yoshida Y."/>
            <person name="Ohtoshi R."/>
            <person name="Malay A.D."/>
            <person name="Moran D.A.P."/>
            <person name="Tomita M."/>
            <person name="Numata K."/>
            <person name="Arakawa K."/>
        </authorList>
    </citation>
    <scope>NUCLEOTIDE SEQUENCE</scope>
</reference>
<keyword evidence="4" id="KW-1185">Reference proteome</keyword>
<evidence type="ECO:0000313" key="4">
    <source>
        <dbReference type="Proteomes" id="UP000886998"/>
    </source>
</evidence>
<sequence>MLHLNITGTYHWLGRGESKAEEEDERRINERIALEEDTRLEKERWLVEEQMRHVQEEHKMGMKAEQQKRLQEERCKMMEEQKQFLNEEQEKSSEDMKVSQEIEKVLAFKSERAQMLSVDPDVVAQPVAVEEEKGLSRDSSNVPLISTNGEMYEGKEGTPVDVIKLKEILILWALVKS</sequence>
<gene>
    <name evidence="3" type="ORF">TNIN_128201</name>
</gene>
<feature type="coiled-coil region" evidence="1">
    <location>
        <begin position="61"/>
        <end position="95"/>
    </location>
</feature>
<dbReference type="Proteomes" id="UP000886998">
    <property type="component" value="Unassembled WGS sequence"/>
</dbReference>
<dbReference type="EMBL" id="BMAV01014304">
    <property type="protein sequence ID" value="GFY62589.1"/>
    <property type="molecule type" value="Genomic_DNA"/>
</dbReference>
<keyword evidence="1" id="KW-0175">Coiled coil</keyword>
<evidence type="ECO:0000256" key="1">
    <source>
        <dbReference type="SAM" id="Coils"/>
    </source>
</evidence>
<evidence type="ECO:0000313" key="3">
    <source>
        <dbReference type="EMBL" id="GFY62589.1"/>
    </source>
</evidence>
<evidence type="ECO:0000256" key="2">
    <source>
        <dbReference type="SAM" id="MobiDB-lite"/>
    </source>
</evidence>
<organism evidence="3 4">
    <name type="scientific">Trichonephila inaurata madagascariensis</name>
    <dbReference type="NCBI Taxonomy" id="2747483"/>
    <lineage>
        <taxon>Eukaryota</taxon>
        <taxon>Metazoa</taxon>
        <taxon>Ecdysozoa</taxon>
        <taxon>Arthropoda</taxon>
        <taxon>Chelicerata</taxon>
        <taxon>Arachnida</taxon>
        <taxon>Araneae</taxon>
        <taxon>Araneomorphae</taxon>
        <taxon>Entelegynae</taxon>
        <taxon>Araneoidea</taxon>
        <taxon>Nephilidae</taxon>
        <taxon>Trichonephila</taxon>
        <taxon>Trichonephila inaurata</taxon>
    </lineage>
</organism>
<dbReference type="AlphaFoldDB" id="A0A8X6Y0A1"/>
<proteinExistence type="predicted"/>